<protein>
    <submittedName>
        <fullName evidence="1">Uncharacterized protein</fullName>
    </submittedName>
</protein>
<organism evidence="1">
    <name type="scientific">marine sediment metagenome</name>
    <dbReference type="NCBI Taxonomy" id="412755"/>
    <lineage>
        <taxon>unclassified sequences</taxon>
        <taxon>metagenomes</taxon>
        <taxon>ecological metagenomes</taxon>
    </lineage>
</organism>
<proteinExistence type="predicted"/>
<dbReference type="AlphaFoldDB" id="X0VQJ4"/>
<reference evidence="1" key="1">
    <citation type="journal article" date="2014" name="Front. Microbiol.">
        <title>High frequency of phylogenetically diverse reductive dehalogenase-homologous genes in deep subseafloor sedimentary metagenomes.</title>
        <authorList>
            <person name="Kawai M."/>
            <person name="Futagami T."/>
            <person name="Toyoda A."/>
            <person name="Takaki Y."/>
            <person name="Nishi S."/>
            <person name="Hori S."/>
            <person name="Arai W."/>
            <person name="Tsubouchi T."/>
            <person name="Morono Y."/>
            <person name="Uchiyama I."/>
            <person name="Ito T."/>
            <person name="Fujiyama A."/>
            <person name="Inagaki F."/>
            <person name="Takami H."/>
        </authorList>
    </citation>
    <scope>NUCLEOTIDE SEQUENCE</scope>
    <source>
        <strain evidence="1">Expedition CK06-06</strain>
    </source>
</reference>
<comment type="caution">
    <text evidence="1">The sequence shown here is derived from an EMBL/GenBank/DDBJ whole genome shotgun (WGS) entry which is preliminary data.</text>
</comment>
<accession>X0VQJ4</accession>
<evidence type="ECO:0000313" key="1">
    <source>
        <dbReference type="EMBL" id="GAG13427.1"/>
    </source>
</evidence>
<dbReference type="EMBL" id="BARS01022375">
    <property type="protein sequence ID" value="GAG13427.1"/>
    <property type="molecule type" value="Genomic_DNA"/>
</dbReference>
<sequence length="91" mass="10425">MHVTTHIAIRKFILADSTFARRNRQSEYGPDAHKARGALYQDSNFSRKQHHLPCAMVANSDACVCEEETTQRQIHATQGLEQAREDVEDVW</sequence>
<name>X0VQJ4_9ZZZZ</name>
<gene>
    <name evidence="1" type="ORF">S01H1_35788</name>
</gene>